<dbReference type="PANTHER" id="PTHR28638:SF1">
    <property type="entry name" value="PRE-B-CELL LEUKEMIA TRANSCRIPTION FACTOR-INTERACTING PROTEIN 1"/>
    <property type="match status" value="1"/>
</dbReference>
<name>A0AAD1TJ23_PELCU</name>
<evidence type="ECO:0000256" key="3">
    <source>
        <dbReference type="SAM" id="MobiDB-lite"/>
    </source>
</evidence>
<dbReference type="Proteomes" id="UP001295444">
    <property type="component" value="Chromosome 13"/>
</dbReference>
<feature type="coiled-coil region" evidence="2">
    <location>
        <begin position="245"/>
        <end position="398"/>
    </location>
</feature>
<protein>
    <recommendedName>
        <fullName evidence="6">Pre-B-cell leukemia transcription factor-interacting protein 1</fullName>
    </recommendedName>
</protein>
<evidence type="ECO:0000256" key="2">
    <source>
        <dbReference type="SAM" id="Coils"/>
    </source>
</evidence>
<dbReference type="AlphaFoldDB" id="A0AAD1TJ23"/>
<evidence type="ECO:0000313" key="5">
    <source>
        <dbReference type="Proteomes" id="UP001295444"/>
    </source>
</evidence>
<organism evidence="4 5">
    <name type="scientific">Pelobates cultripes</name>
    <name type="common">Western spadefoot toad</name>
    <dbReference type="NCBI Taxonomy" id="61616"/>
    <lineage>
        <taxon>Eukaryota</taxon>
        <taxon>Metazoa</taxon>
        <taxon>Chordata</taxon>
        <taxon>Craniata</taxon>
        <taxon>Vertebrata</taxon>
        <taxon>Euteleostomi</taxon>
        <taxon>Amphibia</taxon>
        <taxon>Batrachia</taxon>
        <taxon>Anura</taxon>
        <taxon>Pelobatoidea</taxon>
        <taxon>Pelobatidae</taxon>
        <taxon>Pelobates</taxon>
    </lineage>
</organism>
<keyword evidence="5" id="KW-1185">Reference proteome</keyword>
<dbReference type="EMBL" id="OW240924">
    <property type="protein sequence ID" value="CAH2327497.1"/>
    <property type="molecule type" value="Genomic_DNA"/>
</dbReference>
<feature type="compositionally biased region" description="Basic and acidic residues" evidence="3">
    <location>
        <begin position="539"/>
        <end position="565"/>
    </location>
</feature>
<evidence type="ECO:0008006" key="6">
    <source>
        <dbReference type="Google" id="ProtNLM"/>
    </source>
</evidence>
<feature type="compositionally biased region" description="Basic and acidic residues" evidence="3">
    <location>
        <begin position="473"/>
        <end position="514"/>
    </location>
</feature>
<feature type="compositionally biased region" description="Acidic residues" evidence="3">
    <location>
        <begin position="140"/>
        <end position="150"/>
    </location>
</feature>
<dbReference type="GO" id="GO:0016020">
    <property type="term" value="C:membrane"/>
    <property type="evidence" value="ECO:0007669"/>
    <property type="project" value="TreeGrafter"/>
</dbReference>
<evidence type="ECO:0000313" key="4">
    <source>
        <dbReference type="EMBL" id="CAH2327497.1"/>
    </source>
</evidence>
<feature type="region of interest" description="Disordered" evidence="3">
    <location>
        <begin position="456"/>
        <end position="623"/>
    </location>
</feature>
<proteinExistence type="predicted"/>
<feature type="region of interest" description="Disordered" evidence="3">
    <location>
        <begin position="130"/>
        <end position="150"/>
    </location>
</feature>
<feature type="compositionally biased region" description="Basic and acidic residues" evidence="3">
    <location>
        <begin position="42"/>
        <end position="54"/>
    </location>
</feature>
<keyword evidence="1 2" id="KW-0175">Coiled coil</keyword>
<evidence type="ECO:0000256" key="1">
    <source>
        <dbReference type="ARBA" id="ARBA00023054"/>
    </source>
</evidence>
<feature type="compositionally biased region" description="Basic residues" evidence="3">
    <location>
        <begin position="609"/>
        <end position="623"/>
    </location>
</feature>
<dbReference type="InterPro" id="IPR051990">
    <property type="entry name" value="CCPG1/PBIP1"/>
</dbReference>
<feature type="compositionally biased region" description="Basic and acidic residues" evidence="3">
    <location>
        <begin position="522"/>
        <end position="532"/>
    </location>
</feature>
<dbReference type="PANTHER" id="PTHR28638">
    <property type="entry name" value="CELL CYCLE PROGRESSION PROTEIN 1"/>
    <property type="match status" value="1"/>
</dbReference>
<feature type="region of interest" description="Disordered" evidence="3">
    <location>
        <begin position="25"/>
        <end position="99"/>
    </location>
</feature>
<gene>
    <name evidence="4" type="ORF">PECUL_23A018619</name>
</gene>
<feature type="compositionally biased region" description="Basic and acidic residues" evidence="3">
    <location>
        <begin position="573"/>
        <end position="608"/>
    </location>
</feature>
<reference evidence="4" key="1">
    <citation type="submission" date="2022-03" db="EMBL/GenBank/DDBJ databases">
        <authorList>
            <person name="Alioto T."/>
            <person name="Alioto T."/>
            <person name="Gomez Garrido J."/>
        </authorList>
    </citation>
    <scope>NUCLEOTIDE SEQUENCE</scope>
</reference>
<accession>A0AAD1TJ23</accession>
<sequence>MADAADSRDSENNWVIANNEAFPVETLGAAHTESPNVPEAHGPADCEKSHKAEEIESSSSLKEAKDSEPPSLPAGTLIPEQQVDLTPEEPEVIPGDTEQLLPKPCSAFTSKVERCVLSLAQYIPDTLKSWGESSASRTDEDLEEVSCSSSDDDVEGLRKRKLRGTSPVSVGAVPKEVAEQEDDGGFGLTLNKCIIAALALIGIGFLAFSGGFGTEEDSPQTIEDNDWMEKHAAQFSGDPGSFKVISDLLDKVAKENQDIRHMQAKLQAQKEELESLLNISESERVSPSPQHEGLSEENMRLKDVLLKEETAHLAAQEELQSLQEKFETLEGNSLESQQLVSENAKLKEELDISRKQIESFLTQKETLVAESQMLRQELDKQRSLVASIRRDLESLTTQQDTPDLVVDEQQLQGKISDLSSRLALEVQRSETWEKTYVEHAEKRKAQVGDHIHKEWKKGERQSRTNNMSISAGEFKKFGKDHGRRQKEGEVKEPQHEEWKRKKHEHREEQKEQPWHNKKHRHWEREQQRKELQMESTVEELGKNQEQRHSDSAHRSHENTERNWKEKHSKHHHGETEGGFHPRKGQKDFHHAQKEEDNHERKEQGEKTHKKDSHHRHHEHNKFWKKLSDHQYRIPEGCSGLEDCARKDGIDLFNLELKPVQRKQFEDLLKRFIPLLDGFFEGPVFSHDKVRFRDFVDDDELLKIYLLTAESLETSSRNSQYELLQYK</sequence>